<comment type="caution">
    <text evidence="2">The sequence shown here is derived from an EMBL/GenBank/DDBJ whole genome shotgun (WGS) entry which is preliminary data.</text>
</comment>
<dbReference type="Gene3D" id="3.40.630.30">
    <property type="match status" value="1"/>
</dbReference>
<proteinExistence type="predicted"/>
<dbReference type="STRING" id="1423735.FC15_GL000668"/>
<sequence>MINFMNKPTLTEKTGRVVLWPFQSEDISTMLDILSLPGVNNLTSSVDEFTHEKVVMPADEREKTIAWYQTRNQQNDRMDLAIVYSNVLVGEVVLNNYEAKAESCNIRILIADSHTNLGIGSVALSLMIDAAFNRLTSKMITLDVASFNPRARHVYEKLGFKPTAVLANDYTISGQRYDSTVMTVTPETFKPQFFKLKQSH</sequence>
<dbReference type="PANTHER" id="PTHR43415:SF3">
    <property type="entry name" value="GNAT-FAMILY ACETYLTRANSFERASE"/>
    <property type="match status" value="1"/>
</dbReference>
<evidence type="ECO:0000313" key="2">
    <source>
        <dbReference type="EMBL" id="KRM08373.1"/>
    </source>
</evidence>
<dbReference type="EMBL" id="AZFX01000089">
    <property type="protein sequence ID" value="KRM08373.1"/>
    <property type="molecule type" value="Genomic_DNA"/>
</dbReference>
<gene>
    <name evidence="2" type="ORF">FC15_GL000668</name>
</gene>
<evidence type="ECO:0000313" key="3">
    <source>
        <dbReference type="Proteomes" id="UP000051315"/>
    </source>
</evidence>
<dbReference type="GO" id="GO:0016747">
    <property type="term" value="F:acyltransferase activity, transferring groups other than amino-acyl groups"/>
    <property type="evidence" value="ECO:0007669"/>
    <property type="project" value="InterPro"/>
</dbReference>
<dbReference type="AlphaFoldDB" id="A0A0R1VSE5"/>
<dbReference type="PANTHER" id="PTHR43415">
    <property type="entry name" value="SPERMIDINE N(1)-ACETYLTRANSFERASE"/>
    <property type="match status" value="1"/>
</dbReference>
<organism evidence="2 3">
    <name type="scientific">Lapidilactobacillus concavus DSM 17758</name>
    <dbReference type="NCBI Taxonomy" id="1423735"/>
    <lineage>
        <taxon>Bacteria</taxon>
        <taxon>Bacillati</taxon>
        <taxon>Bacillota</taxon>
        <taxon>Bacilli</taxon>
        <taxon>Lactobacillales</taxon>
        <taxon>Lactobacillaceae</taxon>
        <taxon>Lapidilactobacillus</taxon>
    </lineage>
</organism>
<feature type="domain" description="N-acetyltransferase" evidence="1">
    <location>
        <begin position="17"/>
        <end position="187"/>
    </location>
</feature>
<dbReference type="Proteomes" id="UP000051315">
    <property type="component" value="Unassembled WGS sequence"/>
</dbReference>
<protein>
    <recommendedName>
        <fullName evidence="1">N-acetyltransferase domain-containing protein</fullName>
    </recommendedName>
</protein>
<dbReference type="RefSeq" id="WP_057825611.1">
    <property type="nucleotide sequence ID" value="NZ_AZFX01000089.1"/>
</dbReference>
<dbReference type="SUPFAM" id="SSF55729">
    <property type="entry name" value="Acyl-CoA N-acyltransferases (Nat)"/>
    <property type="match status" value="1"/>
</dbReference>
<reference evidence="2 3" key="1">
    <citation type="journal article" date="2015" name="Genome Announc.">
        <title>Expanding the biotechnology potential of lactobacilli through comparative genomics of 213 strains and associated genera.</title>
        <authorList>
            <person name="Sun Z."/>
            <person name="Harris H.M."/>
            <person name="McCann A."/>
            <person name="Guo C."/>
            <person name="Argimon S."/>
            <person name="Zhang W."/>
            <person name="Yang X."/>
            <person name="Jeffery I.B."/>
            <person name="Cooney J.C."/>
            <person name="Kagawa T.F."/>
            <person name="Liu W."/>
            <person name="Song Y."/>
            <person name="Salvetti E."/>
            <person name="Wrobel A."/>
            <person name="Rasinkangas P."/>
            <person name="Parkhill J."/>
            <person name="Rea M.C."/>
            <person name="O'Sullivan O."/>
            <person name="Ritari J."/>
            <person name="Douillard F.P."/>
            <person name="Paul Ross R."/>
            <person name="Yang R."/>
            <person name="Briner A.E."/>
            <person name="Felis G.E."/>
            <person name="de Vos W.M."/>
            <person name="Barrangou R."/>
            <person name="Klaenhammer T.R."/>
            <person name="Caufield P.W."/>
            <person name="Cui Y."/>
            <person name="Zhang H."/>
            <person name="O'Toole P.W."/>
        </authorList>
    </citation>
    <scope>NUCLEOTIDE SEQUENCE [LARGE SCALE GENOMIC DNA]</scope>
    <source>
        <strain evidence="2 3">DSM 17758</strain>
    </source>
</reference>
<dbReference type="InterPro" id="IPR000182">
    <property type="entry name" value="GNAT_dom"/>
</dbReference>
<accession>A0A0R1VSE5</accession>
<dbReference type="InterPro" id="IPR016181">
    <property type="entry name" value="Acyl_CoA_acyltransferase"/>
</dbReference>
<dbReference type="Pfam" id="PF13302">
    <property type="entry name" value="Acetyltransf_3"/>
    <property type="match status" value="1"/>
</dbReference>
<evidence type="ECO:0000259" key="1">
    <source>
        <dbReference type="PROSITE" id="PS51186"/>
    </source>
</evidence>
<dbReference type="PROSITE" id="PS51186">
    <property type="entry name" value="GNAT"/>
    <property type="match status" value="1"/>
</dbReference>
<keyword evidence="3" id="KW-1185">Reference proteome</keyword>
<name>A0A0R1VSE5_9LACO</name>
<dbReference type="PATRIC" id="fig|1423735.3.peg.701"/>